<evidence type="ECO:0000313" key="2">
    <source>
        <dbReference type="EMBL" id="WMV18580.1"/>
    </source>
</evidence>
<dbReference type="SUPFAM" id="SSF56672">
    <property type="entry name" value="DNA/RNA polymerases"/>
    <property type="match status" value="1"/>
</dbReference>
<keyword evidence="3" id="KW-1185">Reference proteome</keyword>
<organism evidence="2 3">
    <name type="scientific">Solanum verrucosum</name>
    <dbReference type="NCBI Taxonomy" id="315347"/>
    <lineage>
        <taxon>Eukaryota</taxon>
        <taxon>Viridiplantae</taxon>
        <taxon>Streptophyta</taxon>
        <taxon>Embryophyta</taxon>
        <taxon>Tracheophyta</taxon>
        <taxon>Spermatophyta</taxon>
        <taxon>Magnoliopsida</taxon>
        <taxon>eudicotyledons</taxon>
        <taxon>Gunneridae</taxon>
        <taxon>Pentapetalae</taxon>
        <taxon>asterids</taxon>
        <taxon>lamiids</taxon>
        <taxon>Solanales</taxon>
        <taxon>Solanaceae</taxon>
        <taxon>Solanoideae</taxon>
        <taxon>Solaneae</taxon>
        <taxon>Solanum</taxon>
    </lineage>
</organism>
<dbReference type="PANTHER" id="PTHR15503:SF45">
    <property type="entry name" value="RNA-DIRECTED DNA POLYMERASE HOMOLOG"/>
    <property type="match status" value="1"/>
</dbReference>
<accession>A0AAF0TMH8</accession>
<reference evidence="2" key="1">
    <citation type="submission" date="2023-08" db="EMBL/GenBank/DDBJ databases">
        <title>A de novo genome assembly of Solanum verrucosum Schlechtendal, a Mexican diploid species geographically isolated from the other diploid A-genome species in potato relatives.</title>
        <authorList>
            <person name="Hosaka K."/>
        </authorList>
    </citation>
    <scope>NUCLEOTIDE SEQUENCE</scope>
    <source>
        <tissue evidence="2">Young leaves</tissue>
    </source>
</reference>
<gene>
    <name evidence="2" type="ORF">MTR67_011965</name>
</gene>
<protein>
    <recommendedName>
        <fullName evidence="4">Gag-pol polyprotein</fullName>
    </recommendedName>
</protein>
<dbReference type="EMBL" id="CP133614">
    <property type="protein sequence ID" value="WMV18580.1"/>
    <property type="molecule type" value="Genomic_DNA"/>
</dbReference>
<evidence type="ECO:0000256" key="1">
    <source>
        <dbReference type="SAM" id="MobiDB-lite"/>
    </source>
</evidence>
<dbReference type="InterPro" id="IPR043502">
    <property type="entry name" value="DNA/RNA_pol_sf"/>
</dbReference>
<dbReference type="InterPro" id="IPR032567">
    <property type="entry name" value="RTL1-rel"/>
</dbReference>
<evidence type="ECO:0008006" key="4">
    <source>
        <dbReference type="Google" id="ProtNLM"/>
    </source>
</evidence>
<proteinExistence type="predicted"/>
<dbReference type="PANTHER" id="PTHR15503">
    <property type="entry name" value="LDOC1 RELATED"/>
    <property type="match status" value="1"/>
</dbReference>
<name>A0AAF0TMH8_SOLVR</name>
<dbReference type="Proteomes" id="UP001234989">
    <property type="component" value="Chromosome 3"/>
</dbReference>
<feature type="region of interest" description="Disordered" evidence="1">
    <location>
        <begin position="196"/>
        <end position="224"/>
    </location>
</feature>
<evidence type="ECO:0000313" key="3">
    <source>
        <dbReference type="Proteomes" id="UP001234989"/>
    </source>
</evidence>
<dbReference type="AlphaFoldDB" id="A0AAF0TMH8"/>
<sequence length="248" mass="28319">MSVREYGLQFDSPAMYALMVLDTMDARIRKFIGRMAREYVEAFGNSMITKKIYQGCIVDIVGHQTSLDLIELEMLDFDIIMGMDWAISCYAIFYCRAEIVRLHFLGEKISLVIPPEWEINFVIDTLPDIQPISIPPYKMAPAELKELKEKLKDLLDKGFIRLSVSLWGTPVSKVLEDDDLPWLRCLGVRRQGTTLKGPSKGSLRRTLSLNPKTPRKPSTWPKLGDLRMGFTPRRSIHAPWMPSVGQEA</sequence>
<dbReference type="Gene3D" id="3.10.10.10">
    <property type="entry name" value="HIV Type 1 Reverse Transcriptase, subunit A, domain 1"/>
    <property type="match status" value="1"/>
</dbReference>
<dbReference type="Pfam" id="PF08284">
    <property type="entry name" value="RVP_2"/>
    <property type="match status" value="1"/>
</dbReference>